<dbReference type="InterPro" id="IPR003613">
    <property type="entry name" value="Ubox_domain"/>
</dbReference>
<accession>A0A813ING1</accession>
<keyword evidence="1 5" id="KW-0479">Metal-binding</keyword>
<dbReference type="SUPFAM" id="SSF90229">
    <property type="entry name" value="CCCH zinc finger"/>
    <property type="match status" value="1"/>
</dbReference>
<dbReference type="GO" id="GO:0008270">
    <property type="term" value="F:zinc ion binding"/>
    <property type="evidence" value="ECO:0007669"/>
    <property type="project" value="UniProtKB-KW"/>
</dbReference>
<evidence type="ECO:0000256" key="4">
    <source>
        <dbReference type="PROSITE-ProRule" id="PRU00322"/>
    </source>
</evidence>
<feature type="compositionally biased region" description="Polar residues" evidence="6">
    <location>
        <begin position="18"/>
        <end position="34"/>
    </location>
</feature>
<feature type="region of interest" description="Disordered" evidence="6">
    <location>
        <begin position="523"/>
        <end position="574"/>
    </location>
</feature>
<keyword evidence="2 4" id="KW-0863">Zinc-finger</keyword>
<feature type="region of interest" description="Disordered" evidence="6">
    <location>
        <begin position="1"/>
        <end position="64"/>
    </location>
</feature>
<reference evidence="9" key="1">
    <citation type="submission" date="2021-02" db="EMBL/GenBank/DDBJ databases">
        <authorList>
            <person name="Dougan E. K."/>
            <person name="Rhodes N."/>
            <person name="Thang M."/>
            <person name="Chan C."/>
        </authorList>
    </citation>
    <scope>NUCLEOTIDE SEQUENCE</scope>
</reference>
<dbReference type="InterPro" id="IPR000571">
    <property type="entry name" value="Znf_CCCH"/>
</dbReference>
<feature type="region of interest" description="Disordered" evidence="6">
    <location>
        <begin position="319"/>
        <end position="340"/>
    </location>
</feature>
<feature type="domain" description="C3H1-type" evidence="7">
    <location>
        <begin position="234"/>
        <end position="261"/>
    </location>
</feature>
<dbReference type="PROSITE" id="PS50199">
    <property type="entry name" value="ZF_RANBP2_2"/>
    <property type="match status" value="1"/>
</dbReference>
<dbReference type="PROSITE" id="PS50103">
    <property type="entry name" value="ZF_C3H1"/>
    <property type="match status" value="2"/>
</dbReference>
<evidence type="ECO:0000256" key="2">
    <source>
        <dbReference type="ARBA" id="ARBA00022771"/>
    </source>
</evidence>
<evidence type="ECO:0000259" key="8">
    <source>
        <dbReference type="PROSITE" id="PS50199"/>
    </source>
</evidence>
<sequence length="824" mass="89589">NDAQAERCELCAGPRRTSGGSLPVGSQDSSSPQSKRPENSNSNNNNTNNNNNSDNNEEQASGQQLIKKAALLHQACLDLSLAPEQRENWACSACSTQNQSWRLCCVSCARWKPALNSLRLLVARQLVSSPPQDFMCPISLEIMKRPCKTSDGHTRCFERHEIARWLERNRHNPLTRKPITTQLYDDSKTCIAIESYLRGLVRFQQQQQQQAALPGRPNDKSAVGEPPSSVDSGRFKTVMCTYHARGACHRGQQCSFAHGEVELRTAGQGAKPRCEQPRVPCSFYRKGCCAKGLQCTLLHEQHADLAAAVMEESHLTNPAWRTSPTVAEATSGSGATSSKPVAKVWLPKCPPAEVSCGPNNTNINNNTNNNDNDNNNKQRLGCRPDSLLMPPPPPPKALPAKQPMGELDPKPPPPAALQSDKHNNNNSNNNNKQNNNNKINNNNTEPIETHQAGPVLKAPPSQEGPLLKAPPPQVSTQCMGRRPPARLQSDPVEADRTPPAVVAPQYKVPPVGVNTKTVPVKAAPAPPMEAAPSAGLATPQKVDKAATTEPHVEQEQQEQQWQQQQQQEPQQEQQQQQQQQQQSLVSHIVASLELRLRVVESAKQDAAAAELFLQAHGLKLLHTELQKLFGAASAATSGTELQRLSAMVELQTATLAEEAEAAEKQQNLPLAADLRLVGRELGERWVPEIQAAESTPNTAPNPESDVPAFVTLLQLRMRVVEASKRRAAEADDFLQAQRLKLLHGELQQVVATALANCQGGSTNAAVVAAARQRAAAASEQQEAALAKGDLVQADSWGEIKAELTKRWVTEALLVSQKTHGRVAG</sequence>
<protein>
    <recommendedName>
        <fullName evidence="11">RING-type E3 ubiquitin transferase</fullName>
    </recommendedName>
</protein>
<comment type="caution">
    <text evidence="9">The sequence shown here is derived from an EMBL/GenBank/DDBJ whole genome shotgun (WGS) entry which is preliminary data.</text>
</comment>
<evidence type="ECO:0000256" key="3">
    <source>
        <dbReference type="ARBA" id="ARBA00022833"/>
    </source>
</evidence>
<feature type="compositionally biased region" description="Low complexity" evidence="6">
    <location>
        <begin position="424"/>
        <end position="443"/>
    </location>
</feature>
<feature type="zinc finger region" description="C3H1-type" evidence="5">
    <location>
        <begin position="275"/>
        <end position="302"/>
    </location>
</feature>
<dbReference type="PROSITE" id="PS01358">
    <property type="entry name" value="ZF_RANBP2_1"/>
    <property type="match status" value="1"/>
</dbReference>
<feature type="domain" description="RanBP2-type" evidence="8">
    <location>
        <begin position="85"/>
        <end position="114"/>
    </location>
</feature>
<feature type="compositionally biased region" description="Basic and acidic residues" evidence="6">
    <location>
        <begin position="541"/>
        <end position="554"/>
    </location>
</feature>
<dbReference type="Gene3D" id="4.10.1000.10">
    <property type="entry name" value="Zinc finger, CCCH-type"/>
    <property type="match status" value="1"/>
</dbReference>
<feature type="compositionally biased region" description="Low complexity" evidence="6">
    <location>
        <begin position="359"/>
        <end position="375"/>
    </location>
</feature>
<dbReference type="Gene3D" id="3.30.40.10">
    <property type="entry name" value="Zinc/RING finger domain, C3HC4 (zinc finger)"/>
    <property type="match status" value="1"/>
</dbReference>
<proteinExistence type="predicted"/>
<feature type="region of interest" description="Disordered" evidence="6">
    <location>
        <begin position="208"/>
        <end position="230"/>
    </location>
</feature>
<dbReference type="GO" id="GO:0016567">
    <property type="term" value="P:protein ubiquitination"/>
    <property type="evidence" value="ECO:0007669"/>
    <property type="project" value="InterPro"/>
</dbReference>
<dbReference type="CDD" id="cd16655">
    <property type="entry name" value="RING-Ubox_WDSUB1-like"/>
    <property type="match status" value="1"/>
</dbReference>
<evidence type="ECO:0000259" key="7">
    <source>
        <dbReference type="PROSITE" id="PS50103"/>
    </source>
</evidence>
<keyword evidence="3 5" id="KW-0862">Zinc</keyword>
<evidence type="ECO:0008006" key="11">
    <source>
        <dbReference type="Google" id="ProtNLM"/>
    </source>
</evidence>
<evidence type="ECO:0000313" key="9">
    <source>
        <dbReference type="EMBL" id="CAE8654482.1"/>
    </source>
</evidence>
<name>A0A813ING1_POLGL</name>
<evidence type="ECO:0000313" key="10">
    <source>
        <dbReference type="Proteomes" id="UP000626109"/>
    </source>
</evidence>
<feature type="compositionally biased region" description="Low complexity" evidence="6">
    <location>
        <begin position="557"/>
        <end position="574"/>
    </location>
</feature>
<dbReference type="EMBL" id="CAJNNW010012617">
    <property type="protein sequence ID" value="CAE8654482.1"/>
    <property type="molecule type" value="Genomic_DNA"/>
</dbReference>
<dbReference type="Pfam" id="PF00642">
    <property type="entry name" value="zf-CCCH"/>
    <property type="match status" value="1"/>
</dbReference>
<dbReference type="PANTHER" id="PTHR23353:SF23">
    <property type="entry name" value="PROTEIN HAIRLESS"/>
    <property type="match status" value="1"/>
</dbReference>
<organism evidence="9 10">
    <name type="scientific">Polarella glacialis</name>
    <name type="common">Dinoflagellate</name>
    <dbReference type="NCBI Taxonomy" id="89957"/>
    <lineage>
        <taxon>Eukaryota</taxon>
        <taxon>Sar</taxon>
        <taxon>Alveolata</taxon>
        <taxon>Dinophyceae</taxon>
        <taxon>Suessiales</taxon>
        <taxon>Suessiaceae</taxon>
        <taxon>Polarella</taxon>
    </lineage>
</organism>
<dbReference type="InterPro" id="IPR036855">
    <property type="entry name" value="Znf_CCCH_sf"/>
</dbReference>
<dbReference type="SMART" id="SM00356">
    <property type="entry name" value="ZnF_C3H1"/>
    <property type="match status" value="2"/>
</dbReference>
<dbReference type="Proteomes" id="UP000626109">
    <property type="component" value="Unassembled WGS sequence"/>
</dbReference>
<evidence type="ECO:0000256" key="1">
    <source>
        <dbReference type="ARBA" id="ARBA00022723"/>
    </source>
</evidence>
<feature type="domain" description="C3H1-type" evidence="7">
    <location>
        <begin position="275"/>
        <end position="302"/>
    </location>
</feature>
<dbReference type="InterPro" id="IPR013083">
    <property type="entry name" value="Znf_RING/FYVE/PHD"/>
</dbReference>
<gene>
    <name evidence="9" type="ORF">PGLA2088_LOCUS11036</name>
</gene>
<feature type="compositionally biased region" description="Low complexity" evidence="6">
    <location>
        <begin position="329"/>
        <end position="338"/>
    </location>
</feature>
<feature type="compositionally biased region" description="Low complexity" evidence="6">
    <location>
        <begin position="39"/>
        <end position="54"/>
    </location>
</feature>
<dbReference type="Pfam" id="PF04564">
    <property type="entry name" value="U-box"/>
    <property type="match status" value="1"/>
</dbReference>
<evidence type="ECO:0000256" key="6">
    <source>
        <dbReference type="SAM" id="MobiDB-lite"/>
    </source>
</evidence>
<feature type="zinc finger region" description="C3H1-type" evidence="5">
    <location>
        <begin position="234"/>
        <end position="261"/>
    </location>
</feature>
<dbReference type="AlphaFoldDB" id="A0A813ING1"/>
<dbReference type="GO" id="GO:0004842">
    <property type="term" value="F:ubiquitin-protein transferase activity"/>
    <property type="evidence" value="ECO:0007669"/>
    <property type="project" value="InterPro"/>
</dbReference>
<dbReference type="InterPro" id="IPR053019">
    <property type="entry name" value="GATA_zinc_finger"/>
</dbReference>
<feature type="non-terminal residue" evidence="9">
    <location>
        <position position="824"/>
    </location>
</feature>
<feature type="region of interest" description="Disordered" evidence="6">
    <location>
        <begin position="355"/>
        <end position="500"/>
    </location>
</feature>
<evidence type="ECO:0000256" key="5">
    <source>
        <dbReference type="PROSITE-ProRule" id="PRU00723"/>
    </source>
</evidence>
<dbReference type="SMART" id="SM00504">
    <property type="entry name" value="Ubox"/>
    <property type="match status" value="1"/>
</dbReference>
<dbReference type="PANTHER" id="PTHR23353">
    <property type="entry name" value="RAB-GAP/TBC-RELATED"/>
    <property type="match status" value="1"/>
</dbReference>
<dbReference type="InterPro" id="IPR001876">
    <property type="entry name" value="Znf_RanBP2"/>
</dbReference>
<dbReference type="SUPFAM" id="SSF57850">
    <property type="entry name" value="RING/U-box"/>
    <property type="match status" value="1"/>
</dbReference>